<keyword evidence="1" id="KW-0175">Coiled coil</keyword>
<comment type="caution">
    <text evidence="2">The sequence shown here is derived from an EMBL/GenBank/DDBJ whole genome shotgun (WGS) entry which is preliminary data.</text>
</comment>
<evidence type="ECO:0000313" key="2">
    <source>
        <dbReference type="EMBL" id="PID57149.1"/>
    </source>
</evidence>
<name>A0A2G6E4Z4_9BACT</name>
<dbReference type="Proteomes" id="UP000229740">
    <property type="component" value="Unassembled WGS sequence"/>
</dbReference>
<evidence type="ECO:0000256" key="1">
    <source>
        <dbReference type="SAM" id="Coils"/>
    </source>
</evidence>
<reference evidence="2 3" key="1">
    <citation type="submission" date="2017-10" db="EMBL/GenBank/DDBJ databases">
        <title>Novel microbial diversity and functional potential in the marine mammal oral microbiome.</title>
        <authorList>
            <person name="Dudek N.K."/>
            <person name="Sun C.L."/>
            <person name="Burstein D."/>
            <person name="Kantor R.S."/>
            <person name="Aliaga Goltsman D.S."/>
            <person name="Bik E.M."/>
            <person name="Thomas B.C."/>
            <person name="Banfield J.F."/>
            <person name="Relman D.A."/>
        </authorList>
    </citation>
    <scope>NUCLEOTIDE SEQUENCE [LARGE SCALE GENOMIC DNA]</scope>
    <source>
        <strain evidence="2">DOLZORAL124_49_17</strain>
    </source>
</reference>
<sequence>MILSNEFPYCDWTRLIPVVIRKKKMLMIRTCRKMLLRILALLYLLLVQAAFCSAQTSSDVARMDQLLQDAQSSFDKQEFSASFDLYQRVLALDPDNQIARKNIFEMAAIYKHLEEVARKYGEREKAQIFQQRQKDITRYLLKMFTLQLEISIKNYRTHKAVNETGEDMEEQIVLVLEKIIKALNDLKGLYKKEMTGDEERAKHMIERIDKSLQVYERELTQYTNRLTTESEPE</sequence>
<accession>A0A2G6E4Z4</accession>
<organism evidence="2 3">
    <name type="scientific">candidate division KSB3 bacterium</name>
    <dbReference type="NCBI Taxonomy" id="2044937"/>
    <lineage>
        <taxon>Bacteria</taxon>
        <taxon>candidate division KSB3</taxon>
    </lineage>
</organism>
<evidence type="ECO:0000313" key="3">
    <source>
        <dbReference type="Proteomes" id="UP000229740"/>
    </source>
</evidence>
<dbReference type="EMBL" id="PDPS01000028">
    <property type="protein sequence ID" value="PID57149.1"/>
    <property type="molecule type" value="Genomic_DNA"/>
</dbReference>
<gene>
    <name evidence="2" type="ORF">CSB45_07925</name>
</gene>
<feature type="coiled-coil region" evidence="1">
    <location>
        <begin position="198"/>
        <end position="225"/>
    </location>
</feature>
<dbReference type="AlphaFoldDB" id="A0A2G6E4Z4"/>
<protein>
    <recommendedName>
        <fullName evidence="4">Tetratricopeptide repeat protein</fullName>
    </recommendedName>
</protein>
<evidence type="ECO:0008006" key="4">
    <source>
        <dbReference type="Google" id="ProtNLM"/>
    </source>
</evidence>
<proteinExistence type="predicted"/>